<gene>
    <name evidence="1" type="ORF">C2G38_2167434</name>
</gene>
<evidence type="ECO:0008006" key="3">
    <source>
        <dbReference type="Google" id="ProtNLM"/>
    </source>
</evidence>
<dbReference type="Proteomes" id="UP000266673">
    <property type="component" value="Unassembled WGS sequence"/>
</dbReference>
<dbReference type="EMBL" id="QKWP01000198">
    <property type="protein sequence ID" value="RIB24854.1"/>
    <property type="molecule type" value="Genomic_DNA"/>
</dbReference>
<sequence>MTKITSETRFRKFNFTLYERLETITQHISNIFNTKTCPFYKLQFQFEPNNNSKEPGRYHAQGYARLRTGKQLKAGSYDSKTKKGSGIKKIFEANPHLEFANGTEKQCLAYTGKEYNRCKNPNHQPCKCDLFDLTKICKKCNENCERTFARIDKNSKIAGPFTWVFDESKFSLELAEEKNTNNKKQSQITKTAIELTNRLLDDLSGDEAVVEYADEFSQWIPTNLKNIYYIRQAKKNIDKKKFKRCWKPCTIFFYSENSRVGKGYLFSLLFPNAYERKNNGGRFWEGYESSNEEILINEFKGDIKYLEMLNLLDRKEYSVQIKGSSVNFCPKVIGFSANTNIRFVYDFVEDEHLKPISERKINNTKLFSAFVNRLDYVIEFKKFRDDEQTSCRDECLCCQIRMIFHKGNLSEFFDFNFEIEFNYNVTEERAREITKNSYGRMKKADKILYWQKYYSVDKSKYILSPVETYYPQKKEKNIKDIIIETTKKEQKKDLIPLVDTYYLREIDRQNLKENPLESKDGLPSVRILFPEIIQKLKNKKAKKEKIILFERLPDLSKKKINYSEYQHICGLECQVESSKKQKLDNDFVIERITETVVEKQYKELRLYSQISSEINDELSENLEYDSSLSIYNSDDSDYTKKQKKKNKILEIDQQQFQIQQNYQEDLNKQQSIETDDFDYNEEMELDIANEELYEQFIRENKNNSLFSSFNRMLKNI</sequence>
<protein>
    <recommendedName>
        <fullName evidence="3">Helicase superfamily 3 single-stranded DNA/RNA virus domain-containing protein</fullName>
    </recommendedName>
</protein>
<keyword evidence="2" id="KW-1185">Reference proteome</keyword>
<comment type="caution">
    <text evidence="1">The sequence shown here is derived from an EMBL/GenBank/DDBJ whole genome shotgun (WGS) entry which is preliminary data.</text>
</comment>
<organism evidence="1 2">
    <name type="scientific">Gigaspora rosea</name>
    <dbReference type="NCBI Taxonomy" id="44941"/>
    <lineage>
        <taxon>Eukaryota</taxon>
        <taxon>Fungi</taxon>
        <taxon>Fungi incertae sedis</taxon>
        <taxon>Mucoromycota</taxon>
        <taxon>Glomeromycotina</taxon>
        <taxon>Glomeromycetes</taxon>
        <taxon>Diversisporales</taxon>
        <taxon>Gigasporaceae</taxon>
        <taxon>Gigaspora</taxon>
    </lineage>
</organism>
<dbReference type="OrthoDB" id="2439965at2759"/>
<evidence type="ECO:0000313" key="1">
    <source>
        <dbReference type="EMBL" id="RIB24854.1"/>
    </source>
</evidence>
<proteinExistence type="predicted"/>
<reference evidence="1 2" key="1">
    <citation type="submission" date="2018-06" db="EMBL/GenBank/DDBJ databases">
        <title>Comparative genomics reveals the genomic features of Rhizophagus irregularis, R. cerebriforme, R. diaphanum and Gigaspora rosea, and their symbiotic lifestyle signature.</title>
        <authorList>
            <person name="Morin E."/>
            <person name="San Clemente H."/>
            <person name="Chen E.C.H."/>
            <person name="De La Providencia I."/>
            <person name="Hainaut M."/>
            <person name="Kuo A."/>
            <person name="Kohler A."/>
            <person name="Murat C."/>
            <person name="Tang N."/>
            <person name="Roy S."/>
            <person name="Loubradou J."/>
            <person name="Henrissat B."/>
            <person name="Grigoriev I.V."/>
            <person name="Corradi N."/>
            <person name="Roux C."/>
            <person name="Martin F.M."/>
        </authorList>
    </citation>
    <scope>NUCLEOTIDE SEQUENCE [LARGE SCALE GENOMIC DNA]</scope>
    <source>
        <strain evidence="1 2">DAOM 194757</strain>
    </source>
</reference>
<dbReference type="Gene3D" id="3.40.1310.20">
    <property type="match status" value="1"/>
</dbReference>
<accession>A0A397VQR7</accession>
<dbReference type="AlphaFoldDB" id="A0A397VQR7"/>
<evidence type="ECO:0000313" key="2">
    <source>
        <dbReference type="Proteomes" id="UP000266673"/>
    </source>
</evidence>
<name>A0A397VQR7_9GLOM</name>